<sequence length="29" mass="3211">MELQYRKGYFPDSVAQCMGTVGVAILVFS</sequence>
<name>A0A0E9PR63_ANGAN</name>
<organism evidence="1">
    <name type="scientific">Anguilla anguilla</name>
    <name type="common">European freshwater eel</name>
    <name type="synonym">Muraena anguilla</name>
    <dbReference type="NCBI Taxonomy" id="7936"/>
    <lineage>
        <taxon>Eukaryota</taxon>
        <taxon>Metazoa</taxon>
        <taxon>Chordata</taxon>
        <taxon>Craniata</taxon>
        <taxon>Vertebrata</taxon>
        <taxon>Euteleostomi</taxon>
        <taxon>Actinopterygii</taxon>
        <taxon>Neopterygii</taxon>
        <taxon>Teleostei</taxon>
        <taxon>Anguilliformes</taxon>
        <taxon>Anguillidae</taxon>
        <taxon>Anguilla</taxon>
    </lineage>
</organism>
<dbReference type="EMBL" id="GBXM01101578">
    <property type="protein sequence ID" value="JAH06999.1"/>
    <property type="molecule type" value="Transcribed_RNA"/>
</dbReference>
<accession>A0A0E9PR63</accession>
<dbReference type="AlphaFoldDB" id="A0A0E9PR63"/>
<protein>
    <submittedName>
        <fullName evidence="1">Uncharacterized protein</fullName>
    </submittedName>
</protein>
<reference evidence="1" key="2">
    <citation type="journal article" date="2015" name="Fish Shellfish Immunol.">
        <title>Early steps in the European eel (Anguilla anguilla)-Vibrio vulnificus interaction in the gills: Role of the RtxA13 toxin.</title>
        <authorList>
            <person name="Callol A."/>
            <person name="Pajuelo D."/>
            <person name="Ebbesson L."/>
            <person name="Teles M."/>
            <person name="MacKenzie S."/>
            <person name="Amaro C."/>
        </authorList>
    </citation>
    <scope>NUCLEOTIDE SEQUENCE</scope>
</reference>
<evidence type="ECO:0000313" key="1">
    <source>
        <dbReference type="EMBL" id="JAH06999.1"/>
    </source>
</evidence>
<proteinExistence type="predicted"/>
<reference evidence="1" key="1">
    <citation type="submission" date="2014-11" db="EMBL/GenBank/DDBJ databases">
        <authorList>
            <person name="Amaro Gonzalez C."/>
        </authorList>
    </citation>
    <scope>NUCLEOTIDE SEQUENCE</scope>
</reference>